<keyword evidence="13" id="KW-0137">Centromere</keyword>
<sequence>MSPSEFKLNNPPEDLISAVKFGQKSNQYLAASSWDGTVRFYDLAANSMRQKFVQETPILDCAFMDIVHLVSGGLDNKLRLYDVNTQTENLVGAHDKPIRCVEYADHVNCILTGSWDATVKLWDMREKRCLGSYEQNNGKVYSMSVIDEKIAVATSDRKVLIWDLRKMDNYLMKRESSLKYQTRCIRLIPNKEGYVMSSIEGRVAVEYLDHDPEVQRRKFAFKCHRNRDNEVEKIYPVNAVSFHNVYHTFATGGSDCIVNIWDGFNKKRLCQFHEYDTSISSLNFSNDGSALVIGCSYMDQGTEPPPSVPNPAIYIRYPTDQETKQK</sequence>
<comment type="similarity">
    <text evidence="14">Belongs to the WD repeat BUB3 family.</text>
</comment>
<dbReference type="GO" id="GO:0051321">
    <property type="term" value="P:meiotic cell cycle"/>
    <property type="evidence" value="ECO:0007669"/>
    <property type="project" value="UniProtKB-KW"/>
</dbReference>
<keyword evidence="3" id="KW-0158">Chromosome</keyword>
<dbReference type="GO" id="GO:0000776">
    <property type="term" value="C:kinetochore"/>
    <property type="evidence" value="ECO:0007669"/>
    <property type="project" value="UniProtKB-KW"/>
</dbReference>
<keyword evidence="9" id="KW-0995">Kinetochore</keyword>
<dbReference type="PANTHER" id="PTHR10971">
    <property type="entry name" value="MRNA EXPORT FACTOR AND BUB3"/>
    <property type="match status" value="1"/>
</dbReference>
<dbReference type="Gene3D" id="2.130.10.10">
    <property type="entry name" value="YVTN repeat-like/Quinoprotein amine dehydrogenase"/>
    <property type="match status" value="1"/>
</dbReference>
<evidence type="ECO:0000256" key="16">
    <source>
        <dbReference type="PROSITE-ProRule" id="PRU00221"/>
    </source>
</evidence>
<evidence type="ECO:0000256" key="2">
    <source>
        <dbReference type="ARBA" id="ARBA00004629"/>
    </source>
</evidence>
<dbReference type="AlphaFoldDB" id="A0A0M5J6W0"/>
<gene>
    <name evidence="17" type="ORF">Dbus_chr3Rg944</name>
</gene>
<keyword evidence="4 16" id="KW-0853">WD repeat</keyword>
<dbReference type="GO" id="GO:0051301">
    <property type="term" value="P:cell division"/>
    <property type="evidence" value="ECO:0007669"/>
    <property type="project" value="UniProtKB-KW"/>
</dbReference>
<evidence type="ECO:0000256" key="4">
    <source>
        <dbReference type="ARBA" id="ARBA00022574"/>
    </source>
</evidence>
<evidence type="ECO:0000256" key="6">
    <source>
        <dbReference type="ARBA" id="ARBA00022737"/>
    </source>
</evidence>
<dbReference type="PROSITE" id="PS00678">
    <property type="entry name" value="WD_REPEATS_1"/>
    <property type="match status" value="1"/>
</dbReference>
<dbReference type="InterPro" id="IPR036322">
    <property type="entry name" value="WD40_repeat_dom_sf"/>
</dbReference>
<dbReference type="PROSITE" id="PS50294">
    <property type="entry name" value="WD_REPEATS_REGION"/>
    <property type="match status" value="1"/>
</dbReference>
<proteinExistence type="inferred from homology"/>
<dbReference type="STRING" id="30019.A0A0M5J6W0"/>
<evidence type="ECO:0000256" key="7">
    <source>
        <dbReference type="ARBA" id="ARBA00022776"/>
    </source>
</evidence>
<dbReference type="GO" id="GO:0007059">
    <property type="term" value="P:chromosome segregation"/>
    <property type="evidence" value="ECO:0007669"/>
    <property type="project" value="UniProtKB-KW"/>
</dbReference>
<dbReference type="SMR" id="A0A0M5J6W0"/>
<reference evidence="17 18" key="1">
    <citation type="submission" date="2015-08" db="EMBL/GenBank/DDBJ databases">
        <title>Ancestral chromatin configuration constrains chromatin evolution on differentiating sex chromosomes in Drosophila.</title>
        <authorList>
            <person name="Zhou Q."/>
            <person name="Bachtrog D."/>
        </authorList>
    </citation>
    <scope>NUCLEOTIDE SEQUENCE [LARGE SCALE GENOMIC DNA]</scope>
    <source>
        <tissue evidence="17">Whole larvae</tissue>
    </source>
</reference>
<dbReference type="SUPFAM" id="SSF50978">
    <property type="entry name" value="WD40 repeat-like"/>
    <property type="match status" value="1"/>
</dbReference>
<dbReference type="Pfam" id="PF00400">
    <property type="entry name" value="WD40"/>
    <property type="match status" value="3"/>
</dbReference>
<evidence type="ECO:0000256" key="15">
    <source>
        <dbReference type="ARBA" id="ARBA00040107"/>
    </source>
</evidence>
<evidence type="ECO:0000313" key="17">
    <source>
        <dbReference type="EMBL" id="ALC46194.1"/>
    </source>
</evidence>
<evidence type="ECO:0000256" key="5">
    <source>
        <dbReference type="ARBA" id="ARBA00022618"/>
    </source>
</evidence>
<evidence type="ECO:0000256" key="14">
    <source>
        <dbReference type="ARBA" id="ARBA00037960"/>
    </source>
</evidence>
<dbReference type="OMA" id="WDSTLHI"/>
<keyword evidence="12" id="KW-0131">Cell cycle</keyword>
<evidence type="ECO:0000313" key="18">
    <source>
        <dbReference type="Proteomes" id="UP000494163"/>
    </source>
</evidence>
<keyword evidence="6" id="KW-0677">Repeat</keyword>
<organism evidence="17 18">
    <name type="scientific">Drosophila busckii</name>
    <name type="common">Fruit fly</name>
    <dbReference type="NCBI Taxonomy" id="30019"/>
    <lineage>
        <taxon>Eukaryota</taxon>
        <taxon>Metazoa</taxon>
        <taxon>Ecdysozoa</taxon>
        <taxon>Arthropoda</taxon>
        <taxon>Hexapoda</taxon>
        <taxon>Insecta</taxon>
        <taxon>Pterygota</taxon>
        <taxon>Neoptera</taxon>
        <taxon>Endopterygota</taxon>
        <taxon>Diptera</taxon>
        <taxon>Brachycera</taxon>
        <taxon>Muscomorpha</taxon>
        <taxon>Ephydroidea</taxon>
        <taxon>Drosophilidae</taxon>
        <taxon>Drosophila</taxon>
    </lineage>
</organism>
<keyword evidence="18" id="KW-1185">Reference proteome</keyword>
<dbReference type="GO" id="GO:0005634">
    <property type="term" value="C:nucleus"/>
    <property type="evidence" value="ECO:0007669"/>
    <property type="project" value="UniProtKB-SubCell"/>
</dbReference>
<dbReference type="InterPro" id="IPR020472">
    <property type="entry name" value="WD40_PAC1"/>
</dbReference>
<protein>
    <recommendedName>
        <fullName evidence="15">Mitotic checkpoint protein BUB3</fullName>
    </recommendedName>
</protein>
<evidence type="ECO:0000256" key="10">
    <source>
        <dbReference type="ARBA" id="ARBA00023242"/>
    </source>
</evidence>
<feature type="repeat" description="WD" evidence="16">
    <location>
        <begin position="91"/>
        <end position="132"/>
    </location>
</feature>
<evidence type="ECO:0000256" key="9">
    <source>
        <dbReference type="ARBA" id="ARBA00022838"/>
    </source>
</evidence>
<dbReference type="InterPro" id="IPR001680">
    <property type="entry name" value="WD40_rpt"/>
</dbReference>
<dbReference type="SMART" id="SM00320">
    <property type="entry name" value="WD40"/>
    <property type="match status" value="5"/>
</dbReference>
<keyword evidence="5" id="KW-0132">Cell division</keyword>
<evidence type="ECO:0000256" key="8">
    <source>
        <dbReference type="ARBA" id="ARBA00022829"/>
    </source>
</evidence>
<evidence type="ECO:0000256" key="11">
    <source>
        <dbReference type="ARBA" id="ARBA00023254"/>
    </source>
</evidence>
<keyword evidence="10" id="KW-0539">Nucleus</keyword>
<comment type="subcellular location">
    <subcellularLocation>
        <location evidence="2">Chromosome</location>
        <location evidence="2">Centromere</location>
        <location evidence="2">Kinetochore</location>
    </subcellularLocation>
    <subcellularLocation>
        <location evidence="1">Nucleus</location>
    </subcellularLocation>
</comment>
<name>A0A0M5J6W0_DROBS</name>
<dbReference type="FunFam" id="2.130.10.10:FF:000047">
    <property type="entry name" value="Mitotic checkpoint protein bub3, putative"/>
    <property type="match status" value="1"/>
</dbReference>
<dbReference type="EMBL" id="CP012526">
    <property type="protein sequence ID" value="ALC46194.1"/>
    <property type="molecule type" value="Genomic_DNA"/>
</dbReference>
<dbReference type="OrthoDB" id="10262475at2759"/>
<dbReference type="Proteomes" id="UP000494163">
    <property type="component" value="Chromosome 3R"/>
</dbReference>
<keyword evidence="7" id="KW-0498">Mitosis</keyword>
<keyword evidence="8" id="KW-0159">Chromosome partition</keyword>
<dbReference type="InterPro" id="IPR019775">
    <property type="entry name" value="WD40_repeat_CS"/>
</dbReference>
<evidence type="ECO:0000256" key="3">
    <source>
        <dbReference type="ARBA" id="ARBA00022454"/>
    </source>
</evidence>
<dbReference type="PRINTS" id="PR00320">
    <property type="entry name" value="GPROTEINBRPT"/>
</dbReference>
<evidence type="ECO:0000256" key="1">
    <source>
        <dbReference type="ARBA" id="ARBA00004123"/>
    </source>
</evidence>
<evidence type="ECO:0000256" key="12">
    <source>
        <dbReference type="ARBA" id="ARBA00023306"/>
    </source>
</evidence>
<accession>A0A0M5J6W0</accession>
<dbReference type="InterPro" id="IPR015943">
    <property type="entry name" value="WD40/YVTN_repeat-like_dom_sf"/>
</dbReference>
<keyword evidence="11" id="KW-0469">Meiosis</keyword>
<evidence type="ECO:0000256" key="13">
    <source>
        <dbReference type="ARBA" id="ARBA00023328"/>
    </source>
</evidence>
<dbReference type="PROSITE" id="PS50082">
    <property type="entry name" value="WD_REPEATS_2"/>
    <property type="match status" value="1"/>
</dbReference>